<protein>
    <recommendedName>
        <fullName evidence="7">WD40 repeat-like protein</fullName>
    </recommendedName>
</protein>
<evidence type="ECO:0000256" key="2">
    <source>
        <dbReference type="ARBA" id="ARBA00022574"/>
    </source>
</evidence>
<evidence type="ECO:0000256" key="1">
    <source>
        <dbReference type="ARBA" id="ARBA00022490"/>
    </source>
</evidence>
<dbReference type="KEGG" id="ccac:CcaHIS019_0405450"/>
<feature type="repeat" description="WD" evidence="4">
    <location>
        <begin position="13"/>
        <end position="44"/>
    </location>
</feature>
<keyword evidence="2 4" id="KW-0853">WD repeat</keyword>
<proteinExistence type="predicted"/>
<dbReference type="AlphaFoldDB" id="A0AA48QVU7"/>
<dbReference type="InterPro" id="IPR001680">
    <property type="entry name" value="WD40_rpt"/>
</dbReference>
<dbReference type="EMBL" id="AP028215">
    <property type="protein sequence ID" value="BEI91725.1"/>
    <property type="molecule type" value="Genomic_DNA"/>
</dbReference>
<accession>A0AA48QVU7</accession>
<dbReference type="PANTHER" id="PTHR19849:SF0">
    <property type="entry name" value="PHOSPHOLIPASE A-2-ACTIVATING PROTEIN"/>
    <property type="match status" value="1"/>
</dbReference>
<name>A0AA48QVU7_9TREE</name>
<evidence type="ECO:0000256" key="4">
    <source>
        <dbReference type="PROSITE-ProRule" id="PRU00221"/>
    </source>
</evidence>
<dbReference type="SUPFAM" id="SSF50978">
    <property type="entry name" value="WD40 repeat-like"/>
    <property type="match status" value="1"/>
</dbReference>
<dbReference type="GO" id="GO:0043130">
    <property type="term" value="F:ubiquitin binding"/>
    <property type="evidence" value="ECO:0007669"/>
    <property type="project" value="TreeGrafter"/>
</dbReference>
<dbReference type="PROSITE" id="PS50294">
    <property type="entry name" value="WD_REPEATS_REGION"/>
    <property type="match status" value="1"/>
</dbReference>
<dbReference type="GO" id="GO:0043161">
    <property type="term" value="P:proteasome-mediated ubiquitin-dependent protein catabolic process"/>
    <property type="evidence" value="ECO:0007669"/>
    <property type="project" value="TreeGrafter"/>
</dbReference>
<evidence type="ECO:0008006" key="7">
    <source>
        <dbReference type="Google" id="ProtNLM"/>
    </source>
</evidence>
<keyword evidence="3" id="KW-0677">Repeat</keyword>
<evidence type="ECO:0000313" key="5">
    <source>
        <dbReference type="EMBL" id="BEI91725.1"/>
    </source>
</evidence>
<dbReference type="InterPro" id="IPR036322">
    <property type="entry name" value="WD40_repeat_dom_sf"/>
</dbReference>
<sequence length="186" mass="20509">MDTRTTYRVIQELGHHESDVKAVLALKDDALLACASRDGLISLWTKQPHGDESPFGFKTALRGHNAYVNSLAHIPPENSESRGRLASGGNSTMVLIHSLDTMQDEPISCLIGHSHNVCALHYSSSQKLLASASWDCTARIWKYDGDNWVCQRVLEGHQQAVWDVKIVANDSWQGPFITASDLGVEL</sequence>
<organism evidence="5 6">
    <name type="scientific">Cutaneotrichosporon cavernicola</name>
    <dbReference type="NCBI Taxonomy" id="279322"/>
    <lineage>
        <taxon>Eukaryota</taxon>
        <taxon>Fungi</taxon>
        <taxon>Dikarya</taxon>
        <taxon>Basidiomycota</taxon>
        <taxon>Agaricomycotina</taxon>
        <taxon>Tremellomycetes</taxon>
        <taxon>Trichosporonales</taxon>
        <taxon>Trichosporonaceae</taxon>
        <taxon>Cutaneotrichosporon</taxon>
    </lineage>
</organism>
<keyword evidence="1" id="KW-0963">Cytoplasm</keyword>
<feature type="repeat" description="WD" evidence="4">
    <location>
        <begin position="110"/>
        <end position="142"/>
    </location>
</feature>
<dbReference type="InterPro" id="IPR015943">
    <property type="entry name" value="WD40/YVTN_repeat-like_dom_sf"/>
</dbReference>
<dbReference type="SMART" id="SM00320">
    <property type="entry name" value="WD40"/>
    <property type="match status" value="3"/>
</dbReference>
<dbReference type="PROSITE" id="PS50082">
    <property type="entry name" value="WD_REPEATS_2"/>
    <property type="match status" value="2"/>
</dbReference>
<evidence type="ECO:0000256" key="3">
    <source>
        <dbReference type="ARBA" id="ARBA00022737"/>
    </source>
</evidence>
<dbReference type="GO" id="GO:0005634">
    <property type="term" value="C:nucleus"/>
    <property type="evidence" value="ECO:0007669"/>
    <property type="project" value="TreeGrafter"/>
</dbReference>
<reference evidence="5" key="1">
    <citation type="journal article" date="2023" name="BMC Genomics">
        <title>Chromosome-level genome assemblies of Cutaneotrichosporon spp. (Trichosporonales, Basidiomycota) reveal imbalanced evolution between nucleotide sequences and chromosome synteny.</title>
        <authorList>
            <person name="Kobayashi Y."/>
            <person name="Kayamori A."/>
            <person name="Aoki K."/>
            <person name="Shiwa Y."/>
            <person name="Matsutani M."/>
            <person name="Fujita N."/>
            <person name="Sugita T."/>
            <person name="Iwasaki W."/>
            <person name="Tanaka N."/>
            <person name="Takashima M."/>
        </authorList>
    </citation>
    <scope>NUCLEOTIDE SEQUENCE</scope>
    <source>
        <strain evidence="5">HIS019</strain>
    </source>
</reference>
<dbReference type="PANTHER" id="PTHR19849">
    <property type="entry name" value="PHOSPHOLIPASE A-2-ACTIVATING PROTEIN"/>
    <property type="match status" value="1"/>
</dbReference>
<gene>
    <name evidence="5" type="primary">lub1</name>
    <name evidence="5" type="ORF">CcaverHIS019_0405450</name>
</gene>
<dbReference type="GO" id="GO:0010992">
    <property type="term" value="P:ubiquitin recycling"/>
    <property type="evidence" value="ECO:0007669"/>
    <property type="project" value="TreeGrafter"/>
</dbReference>
<dbReference type="RefSeq" id="XP_060456990.1">
    <property type="nucleotide sequence ID" value="XM_060600392.1"/>
</dbReference>
<dbReference type="Gene3D" id="2.130.10.10">
    <property type="entry name" value="YVTN repeat-like/Quinoprotein amine dehydrogenase"/>
    <property type="match status" value="1"/>
</dbReference>
<dbReference type="GO" id="GO:0005737">
    <property type="term" value="C:cytoplasm"/>
    <property type="evidence" value="ECO:0007669"/>
    <property type="project" value="TreeGrafter"/>
</dbReference>
<dbReference type="Proteomes" id="UP001233271">
    <property type="component" value="Chromosome 4"/>
</dbReference>
<keyword evidence="6" id="KW-1185">Reference proteome</keyword>
<evidence type="ECO:0000313" key="6">
    <source>
        <dbReference type="Proteomes" id="UP001233271"/>
    </source>
</evidence>
<dbReference type="Pfam" id="PF00400">
    <property type="entry name" value="WD40"/>
    <property type="match status" value="3"/>
</dbReference>
<dbReference type="GeneID" id="85495595"/>